<dbReference type="Proteomes" id="UP001611548">
    <property type="component" value="Unassembled WGS sequence"/>
</dbReference>
<organism evidence="4 5">
    <name type="scientific">Streptomyces pathocidini</name>
    <dbReference type="NCBI Taxonomy" id="1650571"/>
    <lineage>
        <taxon>Bacteria</taxon>
        <taxon>Bacillati</taxon>
        <taxon>Actinomycetota</taxon>
        <taxon>Actinomycetes</taxon>
        <taxon>Kitasatosporales</taxon>
        <taxon>Streptomycetaceae</taxon>
        <taxon>Streptomyces</taxon>
    </lineage>
</organism>
<keyword evidence="2" id="KW-0472">Membrane</keyword>
<evidence type="ECO:0000313" key="4">
    <source>
        <dbReference type="EMBL" id="MFI1967012.1"/>
    </source>
</evidence>
<feature type="compositionally biased region" description="Polar residues" evidence="1">
    <location>
        <begin position="326"/>
        <end position="344"/>
    </location>
</feature>
<dbReference type="RefSeq" id="WP_079101117.1">
    <property type="nucleotide sequence ID" value="NZ_JBIRWE010000013.1"/>
</dbReference>
<evidence type="ECO:0000256" key="2">
    <source>
        <dbReference type="SAM" id="Phobius"/>
    </source>
</evidence>
<name>A0ABW7UWQ1_9ACTN</name>
<feature type="signal peptide" evidence="3">
    <location>
        <begin position="1"/>
        <end position="41"/>
    </location>
</feature>
<accession>A0ABW7UWQ1</accession>
<sequence>MPSRTRATRATCAAVLHVLAPTTAAAMLCAGVGLSSTPVAALPVGVPAAQGSDWSAAPASGGGSGERPYFYLEGRPGAVLEDTVVVTNPGDRPRTVRLRGADAYNTSGGAFAVRAPGRSTGTGTWIAFADTEVEVPARTRAEVPFTVTVPQDAVPGDHPGAVVVSGDGREAGVRVHLRVNGPTLSALSVEDVSVVETGEGAGIRYALVNRGNTALRPRLAVRGDGLFGEVLRREARALPLELLPGQRVRLTEPWRDPPALDAAEVTLTATAEHGARASATASYAAFPCVAALSLLLVATGAGASVHALRRRGRVNREGEDPAERSAQVQGSRGQLTESASGAAR</sequence>
<protein>
    <submittedName>
        <fullName evidence="4">WxL protein peptidoglycan domain-containing protein</fullName>
    </submittedName>
</protein>
<comment type="caution">
    <text evidence="4">The sequence shown here is derived from an EMBL/GenBank/DDBJ whole genome shotgun (WGS) entry which is preliminary data.</text>
</comment>
<feature type="transmembrane region" description="Helical" evidence="2">
    <location>
        <begin position="283"/>
        <end position="308"/>
    </location>
</feature>
<dbReference type="EMBL" id="JBIRWE010000013">
    <property type="protein sequence ID" value="MFI1967012.1"/>
    <property type="molecule type" value="Genomic_DNA"/>
</dbReference>
<evidence type="ECO:0000313" key="5">
    <source>
        <dbReference type="Proteomes" id="UP001611548"/>
    </source>
</evidence>
<evidence type="ECO:0000256" key="3">
    <source>
        <dbReference type="SAM" id="SignalP"/>
    </source>
</evidence>
<keyword evidence="2" id="KW-0812">Transmembrane</keyword>
<feature type="compositionally biased region" description="Basic and acidic residues" evidence="1">
    <location>
        <begin position="314"/>
        <end position="323"/>
    </location>
</feature>
<evidence type="ECO:0000256" key="1">
    <source>
        <dbReference type="SAM" id="MobiDB-lite"/>
    </source>
</evidence>
<keyword evidence="3" id="KW-0732">Signal</keyword>
<gene>
    <name evidence="4" type="ORF">ACH429_23340</name>
</gene>
<keyword evidence="5" id="KW-1185">Reference proteome</keyword>
<feature type="region of interest" description="Disordered" evidence="1">
    <location>
        <begin position="312"/>
        <end position="344"/>
    </location>
</feature>
<feature type="chain" id="PRO_5046598951" evidence="3">
    <location>
        <begin position="42"/>
        <end position="344"/>
    </location>
</feature>
<proteinExistence type="predicted"/>
<keyword evidence="2" id="KW-1133">Transmembrane helix</keyword>
<reference evidence="4 5" key="1">
    <citation type="submission" date="2024-10" db="EMBL/GenBank/DDBJ databases">
        <title>The Natural Products Discovery Center: Release of the First 8490 Sequenced Strains for Exploring Actinobacteria Biosynthetic Diversity.</title>
        <authorList>
            <person name="Kalkreuter E."/>
            <person name="Kautsar S.A."/>
            <person name="Yang D."/>
            <person name="Bader C.D."/>
            <person name="Teijaro C.N."/>
            <person name="Fluegel L."/>
            <person name="Davis C.M."/>
            <person name="Simpson J.R."/>
            <person name="Lauterbach L."/>
            <person name="Steele A.D."/>
            <person name="Gui C."/>
            <person name="Meng S."/>
            <person name="Li G."/>
            <person name="Viehrig K."/>
            <person name="Ye F."/>
            <person name="Su P."/>
            <person name="Kiefer A.F."/>
            <person name="Nichols A."/>
            <person name="Cepeda A.J."/>
            <person name="Yan W."/>
            <person name="Fan B."/>
            <person name="Jiang Y."/>
            <person name="Adhikari A."/>
            <person name="Zheng C.-J."/>
            <person name="Schuster L."/>
            <person name="Cowan T.M."/>
            <person name="Smanski M.J."/>
            <person name="Chevrette M.G."/>
            <person name="De Carvalho L.P.S."/>
            <person name="Shen B."/>
        </authorList>
    </citation>
    <scope>NUCLEOTIDE SEQUENCE [LARGE SCALE GENOMIC DNA]</scope>
    <source>
        <strain evidence="4 5">NPDC020327</strain>
    </source>
</reference>